<sequence length="390" mass="40747">MTTALYGAHGFFVSGAGPAAHFRTSAHAVPVLGGALLRLLDRLDAALGRPDPLHVVDVGAGRGELLGTLARLAPPELAARLRLTAVELAPRPDTLPETVEWRSDLPERVVGLLLATEWLDNVPLDVAEPSPAGWRRILVDPATGTESPGGPLDPAETEWLTRWWPTPPDQQSPSRAELDQQSPGRAEPDQQSTSQVGPDQPSTGWTEPDQPSPSRAEPDEALPGRVEIGLARDAAWAEAVGSLHRGLALAVDYGHLRDSRPRHGTLTGFRAGRQVAPVPDGSCDLTAHVAMDSVAAAGTALAGRPYTLVGQYTALRALGADGRRPALALASADPAGYVRALARASTAAELTDPAGLGGHWWLLQPVGVDPGPSGWLGAEPAGPAPGRPAR</sequence>
<protein>
    <recommendedName>
        <fullName evidence="6">SAM-dependent methyltransferase</fullName>
    </recommendedName>
</protein>
<feature type="compositionally biased region" description="Polar residues" evidence="3">
    <location>
        <begin position="171"/>
        <end position="205"/>
    </location>
</feature>
<dbReference type="SUPFAM" id="SSF53335">
    <property type="entry name" value="S-adenosyl-L-methionine-dependent methyltransferases"/>
    <property type="match status" value="1"/>
</dbReference>
<evidence type="ECO:0000256" key="2">
    <source>
        <dbReference type="ARBA" id="ARBA00022679"/>
    </source>
</evidence>
<dbReference type="InterPro" id="IPR029063">
    <property type="entry name" value="SAM-dependent_MTases_sf"/>
</dbReference>
<dbReference type="PANTHER" id="PTHR12049:SF7">
    <property type="entry name" value="PROTEIN ARGININE METHYLTRANSFERASE NDUFAF7, MITOCHONDRIAL"/>
    <property type="match status" value="1"/>
</dbReference>
<comment type="caution">
    <text evidence="4">The sequence shown here is derived from an EMBL/GenBank/DDBJ whole genome shotgun (WGS) entry which is preliminary data.</text>
</comment>
<dbReference type="Proteomes" id="UP000621500">
    <property type="component" value="Unassembled WGS sequence"/>
</dbReference>
<keyword evidence="2" id="KW-0808">Transferase</keyword>
<proteinExistence type="predicted"/>
<evidence type="ECO:0008006" key="6">
    <source>
        <dbReference type="Google" id="ProtNLM"/>
    </source>
</evidence>
<dbReference type="InterPro" id="IPR003788">
    <property type="entry name" value="NDUFAF7"/>
</dbReference>
<evidence type="ECO:0000313" key="4">
    <source>
        <dbReference type="EMBL" id="GIG96155.1"/>
    </source>
</evidence>
<gene>
    <name evidence="4" type="ORF">Pma05_27280</name>
</gene>
<evidence type="ECO:0000256" key="1">
    <source>
        <dbReference type="ARBA" id="ARBA00022603"/>
    </source>
</evidence>
<evidence type="ECO:0000313" key="5">
    <source>
        <dbReference type="Proteomes" id="UP000621500"/>
    </source>
</evidence>
<organism evidence="4 5">
    <name type="scientific">Plantactinospora mayteni</name>
    <dbReference type="NCBI Taxonomy" id="566021"/>
    <lineage>
        <taxon>Bacteria</taxon>
        <taxon>Bacillati</taxon>
        <taxon>Actinomycetota</taxon>
        <taxon>Actinomycetes</taxon>
        <taxon>Micromonosporales</taxon>
        <taxon>Micromonosporaceae</taxon>
        <taxon>Plantactinospora</taxon>
    </lineage>
</organism>
<dbReference type="PANTHER" id="PTHR12049">
    <property type="entry name" value="PROTEIN ARGININE METHYLTRANSFERASE NDUFAF7, MITOCHONDRIAL"/>
    <property type="match status" value="1"/>
</dbReference>
<dbReference type="Gene3D" id="3.40.50.12710">
    <property type="match status" value="1"/>
</dbReference>
<feature type="region of interest" description="Disordered" evidence="3">
    <location>
        <begin position="162"/>
        <end position="220"/>
    </location>
</feature>
<keyword evidence="1" id="KW-0489">Methyltransferase</keyword>
<name>A0ABQ4ENF1_9ACTN</name>
<evidence type="ECO:0000256" key="3">
    <source>
        <dbReference type="SAM" id="MobiDB-lite"/>
    </source>
</evidence>
<reference evidence="4 5" key="1">
    <citation type="submission" date="2021-01" db="EMBL/GenBank/DDBJ databases">
        <title>Whole genome shotgun sequence of Plantactinospora mayteni NBRC 109088.</title>
        <authorList>
            <person name="Komaki H."/>
            <person name="Tamura T."/>
        </authorList>
    </citation>
    <scope>NUCLEOTIDE SEQUENCE [LARGE SCALE GENOMIC DNA]</scope>
    <source>
        <strain evidence="4 5">NBRC 109088</strain>
    </source>
</reference>
<accession>A0ABQ4ENF1</accession>
<keyword evidence="5" id="KW-1185">Reference proteome</keyword>
<dbReference type="EMBL" id="BONX01000018">
    <property type="protein sequence ID" value="GIG96155.1"/>
    <property type="molecule type" value="Genomic_DNA"/>
</dbReference>
<dbReference type="InterPro" id="IPR038375">
    <property type="entry name" value="NDUFAF7_sf"/>
</dbReference>
<dbReference type="Pfam" id="PF02636">
    <property type="entry name" value="Methyltransf_28"/>
    <property type="match status" value="1"/>
</dbReference>